<dbReference type="InterPro" id="IPR011989">
    <property type="entry name" value="ARM-like"/>
</dbReference>
<dbReference type="Gene3D" id="1.25.10.10">
    <property type="entry name" value="Leucine-rich Repeat Variant"/>
    <property type="match status" value="1"/>
</dbReference>
<gene>
    <name evidence="1" type="ORF">TRFO_07772</name>
</gene>
<dbReference type="EMBL" id="MLAK01000938">
    <property type="protein sequence ID" value="OHT00792.1"/>
    <property type="molecule type" value="Genomic_DNA"/>
</dbReference>
<accession>A0A1J4JQW0</accession>
<proteinExistence type="predicted"/>
<keyword evidence="2" id="KW-1185">Reference proteome</keyword>
<dbReference type="Proteomes" id="UP000179807">
    <property type="component" value="Unassembled WGS sequence"/>
</dbReference>
<name>A0A1J4JQW0_9EUKA</name>
<reference evidence="1" key="1">
    <citation type="submission" date="2016-10" db="EMBL/GenBank/DDBJ databases">
        <authorList>
            <person name="Benchimol M."/>
            <person name="Almeida L.G."/>
            <person name="Vasconcelos A.T."/>
            <person name="Perreira-Neves A."/>
            <person name="Rosa I.A."/>
            <person name="Tasca T."/>
            <person name="Bogo M.R."/>
            <person name="de Souza W."/>
        </authorList>
    </citation>
    <scope>NUCLEOTIDE SEQUENCE [LARGE SCALE GENOMIC DNA]</scope>
    <source>
        <strain evidence="1">K</strain>
    </source>
</reference>
<protein>
    <submittedName>
        <fullName evidence="1">Uncharacterized protein</fullName>
    </submittedName>
</protein>
<organism evidence="1 2">
    <name type="scientific">Tritrichomonas foetus</name>
    <dbReference type="NCBI Taxonomy" id="1144522"/>
    <lineage>
        <taxon>Eukaryota</taxon>
        <taxon>Metamonada</taxon>
        <taxon>Parabasalia</taxon>
        <taxon>Tritrichomonadida</taxon>
        <taxon>Tritrichomonadidae</taxon>
        <taxon>Tritrichomonas</taxon>
    </lineage>
</organism>
<dbReference type="InterPro" id="IPR016024">
    <property type="entry name" value="ARM-type_fold"/>
</dbReference>
<dbReference type="GeneID" id="94828593"/>
<evidence type="ECO:0000313" key="1">
    <source>
        <dbReference type="EMBL" id="OHT00792.1"/>
    </source>
</evidence>
<dbReference type="RefSeq" id="XP_068353928.1">
    <property type="nucleotide sequence ID" value="XM_068493889.1"/>
</dbReference>
<dbReference type="AlphaFoldDB" id="A0A1J4JQW0"/>
<comment type="caution">
    <text evidence="1">The sequence shown here is derived from an EMBL/GenBank/DDBJ whole genome shotgun (WGS) entry which is preliminary data.</text>
</comment>
<dbReference type="VEuPathDB" id="TrichDB:TRFO_07772"/>
<evidence type="ECO:0000313" key="2">
    <source>
        <dbReference type="Proteomes" id="UP000179807"/>
    </source>
</evidence>
<sequence length="495" mass="57323">MDVSYKENYEQRSNIAIVHENETRIDDSHNENYKSDYIQIFKKIIPELIEFYINEEFDKYHERCNHIAISISSMPISILESKELMELNDFICHVIHECSYSDVIYSTLLILPPIFSKQSLSIANFYIDHDFLSNIQKILCSNDDMNEIICDNPQMIELILLIFSFLVKSTPNGLNNAFPTYLLSYDALQQILDKFPNSSSVVLQLCSSVLQYWPHDFIHRDELITIGFSIFSPKNGENYSFILSLCRLVKTDPEAIYETLVSNLSTDDSSFIQNIVNWLNNDLIDFHYYVLKFIYSLIKHIPKQRANILSYLDPISLLNFAMSDNFQIRAVSYQLLSNVIITNSGLISNLFQPISSFLPNITETDNNDTMNSIASQFEHDLENGNYLLRKATLSFIKNIMTYGKFIPQTNMFYCKEFLFSIVNFLGMTDSENIMQLILETIHMIAQKAKIDHNLEVLNVLNDQQTIEIIQNLPQTEKISIFITFIANIVNSISQQ</sequence>
<dbReference type="SUPFAM" id="SSF48371">
    <property type="entry name" value="ARM repeat"/>
    <property type="match status" value="1"/>
</dbReference>